<keyword evidence="3 6" id="KW-0133">Cell shape</keyword>
<proteinExistence type="predicted"/>
<keyword evidence="2" id="KW-0808">Transferase</keyword>
<sequence>MSKTRIAMVTAAAAAILATAACGSSQSPSTDRDSAAAPASVPPPAATPTPQATPPSATATDRPTAPGTTATGKPSASATGGQKNAKPGTDTQRDASGKPGTESATESGTPSGKPTPPTQSPTAPTTSAKPSTTAPPKPKPSATEEAKAKYDPRCMTGRAMCIDKTTRQLTWLIDGVPQYSFEVRFGSQELPTREGAFKVDFKSKDHVSTLYHTPMPYAMFFSGGQAVHYSPDFAANGYKGASHGCVNVRNKPLVEKLFAESQVGDKVIVYRS</sequence>
<dbReference type="Pfam" id="PF03734">
    <property type="entry name" value="YkuD"/>
    <property type="match status" value="1"/>
</dbReference>
<dbReference type="InterPro" id="IPR005490">
    <property type="entry name" value="LD_TPept_cat_dom"/>
</dbReference>
<dbReference type="GO" id="GO:0005576">
    <property type="term" value="C:extracellular region"/>
    <property type="evidence" value="ECO:0007669"/>
    <property type="project" value="TreeGrafter"/>
</dbReference>
<name>A0AA41U216_9ACTN</name>
<feature type="chain" id="PRO_5041353863" evidence="8">
    <location>
        <begin position="21"/>
        <end position="272"/>
    </location>
</feature>
<dbReference type="SUPFAM" id="SSF141523">
    <property type="entry name" value="L,D-transpeptidase catalytic domain-like"/>
    <property type="match status" value="1"/>
</dbReference>
<dbReference type="GO" id="GO:0016740">
    <property type="term" value="F:transferase activity"/>
    <property type="evidence" value="ECO:0007669"/>
    <property type="project" value="UniProtKB-KW"/>
</dbReference>
<protein>
    <submittedName>
        <fullName evidence="10">L,D-transpeptidase family protein</fullName>
    </submittedName>
</protein>
<comment type="pathway">
    <text evidence="1 6">Cell wall biogenesis; peptidoglycan biosynthesis.</text>
</comment>
<accession>A0AA41U216</accession>
<feature type="compositionally biased region" description="Low complexity" evidence="7">
    <location>
        <begin position="120"/>
        <end position="132"/>
    </location>
</feature>
<feature type="domain" description="L,D-TPase catalytic" evidence="9">
    <location>
        <begin position="158"/>
        <end position="270"/>
    </location>
</feature>
<gene>
    <name evidence="10" type="ORF">LZ495_23690</name>
</gene>
<feature type="active site" description="Nucleophile" evidence="6">
    <location>
        <position position="245"/>
    </location>
</feature>
<evidence type="ECO:0000256" key="1">
    <source>
        <dbReference type="ARBA" id="ARBA00004752"/>
    </source>
</evidence>
<evidence type="ECO:0000256" key="8">
    <source>
        <dbReference type="SAM" id="SignalP"/>
    </source>
</evidence>
<evidence type="ECO:0000313" key="10">
    <source>
        <dbReference type="EMBL" id="MCF2530205.1"/>
    </source>
</evidence>
<dbReference type="AlphaFoldDB" id="A0AA41U216"/>
<dbReference type="InterPro" id="IPR050979">
    <property type="entry name" value="LD-transpeptidase"/>
</dbReference>
<dbReference type="GO" id="GO:0008360">
    <property type="term" value="P:regulation of cell shape"/>
    <property type="evidence" value="ECO:0007669"/>
    <property type="project" value="UniProtKB-UniRule"/>
</dbReference>
<dbReference type="GO" id="GO:0018104">
    <property type="term" value="P:peptidoglycan-protein cross-linking"/>
    <property type="evidence" value="ECO:0007669"/>
    <property type="project" value="TreeGrafter"/>
</dbReference>
<evidence type="ECO:0000256" key="5">
    <source>
        <dbReference type="ARBA" id="ARBA00023316"/>
    </source>
</evidence>
<feature type="compositionally biased region" description="Pro residues" evidence="7">
    <location>
        <begin position="40"/>
        <end position="53"/>
    </location>
</feature>
<evidence type="ECO:0000313" key="11">
    <source>
        <dbReference type="Proteomes" id="UP001165378"/>
    </source>
</evidence>
<reference evidence="10" key="1">
    <citation type="submission" date="2022-01" db="EMBL/GenBank/DDBJ databases">
        <title>Genome-Based Taxonomic Classification of the Phylum Actinobacteria.</title>
        <authorList>
            <person name="Gao Y."/>
        </authorList>
    </citation>
    <scope>NUCLEOTIDE SEQUENCE</scope>
    <source>
        <strain evidence="10">KLBMP 8922</strain>
    </source>
</reference>
<dbReference type="Proteomes" id="UP001165378">
    <property type="component" value="Unassembled WGS sequence"/>
</dbReference>
<evidence type="ECO:0000259" key="9">
    <source>
        <dbReference type="PROSITE" id="PS52029"/>
    </source>
</evidence>
<keyword evidence="8" id="KW-0732">Signal</keyword>
<dbReference type="EMBL" id="JAKFHA010000015">
    <property type="protein sequence ID" value="MCF2530205.1"/>
    <property type="molecule type" value="Genomic_DNA"/>
</dbReference>
<feature type="signal peptide" evidence="8">
    <location>
        <begin position="1"/>
        <end position="20"/>
    </location>
</feature>
<dbReference type="PRINTS" id="PR01217">
    <property type="entry name" value="PRICHEXTENSN"/>
</dbReference>
<keyword evidence="11" id="KW-1185">Reference proteome</keyword>
<evidence type="ECO:0000256" key="6">
    <source>
        <dbReference type="PROSITE-ProRule" id="PRU01373"/>
    </source>
</evidence>
<feature type="active site" description="Proton donor/acceptor" evidence="6">
    <location>
        <position position="228"/>
    </location>
</feature>
<dbReference type="InterPro" id="IPR038063">
    <property type="entry name" value="Transpep_catalytic_dom"/>
</dbReference>
<feature type="region of interest" description="Disordered" evidence="7">
    <location>
        <begin position="21"/>
        <end position="150"/>
    </location>
</feature>
<dbReference type="CDD" id="cd16913">
    <property type="entry name" value="YkuD_like"/>
    <property type="match status" value="1"/>
</dbReference>
<evidence type="ECO:0000256" key="4">
    <source>
        <dbReference type="ARBA" id="ARBA00022984"/>
    </source>
</evidence>
<evidence type="ECO:0000256" key="3">
    <source>
        <dbReference type="ARBA" id="ARBA00022960"/>
    </source>
</evidence>
<keyword evidence="4 6" id="KW-0573">Peptidoglycan synthesis</keyword>
<dbReference type="PANTHER" id="PTHR30582:SF33">
    <property type="entry name" value="EXPORTED PROTEIN"/>
    <property type="match status" value="1"/>
</dbReference>
<dbReference type="PROSITE" id="PS51257">
    <property type="entry name" value="PROKAR_LIPOPROTEIN"/>
    <property type="match status" value="1"/>
</dbReference>
<dbReference type="RefSeq" id="WP_235054874.1">
    <property type="nucleotide sequence ID" value="NZ_JAKFHA010000015.1"/>
</dbReference>
<feature type="compositionally biased region" description="Low complexity" evidence="7">
    <location>
        <begin position="54"/>
        <end position="72"/>
    </location>
</feature>
<evidence type="ECO:0000256" key="7">
    <source>
        <dbReference type="SAM" id="MobiDB-lite"/>
    </source>
</evidence>
<dbReference type="GO" id="GO:0071555">
    <property type="term" value="P:cell wall organization"/>
    <property type="evidence" value="ECO:0007669"/>
    <property type="project" value="UniProtKB-UniRule"/>
</dbReference>
<keyword evidence="5 6" id="KW-0961">Cell wall biogenesis/degradation</keyword>
<dbReference type="GO" id="GO:0071972">
    <property type="term" value="F:peptidoglycan L,D-transpeptidase activity"/>
    <property type="evidence" value="ECO:0007669"/>
    <property type="project" value="TreeGrafter"/>
</dbReference>
<dbReference type="PANTHER" id="PTHR30582">
    <property type="entry name" value="L,D-TRANSPEPTIDASE"/>
    <property type="match status" value="1"/>
</dbReference>
<dbReference type="PROSITE" id="PS52029">
    <property type="entry name" value="LD_TPASE"/>
    <property type="match status" value="1"/>
</dbReference>
<comment type="caution">
    <text evidence="10">The sequence shown here is derived from an EMBL/GenBank/DDBJ whole genome shotgun (WGS) entry which is preliminary data.</text>
</comment>
<evidence type="ECO:0000256" key="2">
    <source>
        <dbReference type="ARBA" id="ARBA00022679"/>
    </source>
</evidence>
<dbReference type="Gene3D" id="2.40.440.10">
    <property type="entry name" value="L,D-transpeptidase catalytic domain-like"/>
    <property type="match status" value="1"/>
</dbReference>
<organism evidence="10 11">
    <name type="scientific">Yinghuangia soli</name>
    <dbReference type="NCBI Taxonomy" id="2908204"/>
    <lineage>
        <taxon>Bacteria</taxon>
        <taxon>Bacillati</taxon>
        <taxon>Actinomycetota</taxon>
        <taxon>Actinomycetes</taxon>
        <taxon>Kitasatosporales</taxon>
        <taxon>Streptomycetaceae</taxon>
        <taxon>Yinghuangia</taxon>
    </lineage>
</organism>